<dbReference type="SUPFAM" id="SSF46689">
    <property type="entry name" value="Homeodomain-like"/>
    <property type="match status" value="1"/>
</dbReference>
<keyword evidence="1" id="KW-0805">Transcription regulation</keyword>
<dbReference type="GO" id="GO:0003677">
    <property type="term" value="F:DNA binding"/>
    <property type="evidence" value="ECO:0007669"/>
    <property type="project" value="UniProtKB-UniRule"/>
</dbReference>
<evidence type="ECO:0000313" key="6">
    <source>
        <dbReference type="EMBL" id="OXR43383.1"/>
    </source>
</evidence>
<dbReference type="Proteomes" id="UP000215506">
    <property type="component" value="Unassembled WGS sequence"/>
</dbReference>
<protein>
    <submittedName>
        <fullName evidence="6">Putative HTH-type transcriptional regulator</fullName>
    </submittedName>
</protein>
<dbReference type="InterPro" id="IPR009057">
    <property type="entry name" value="Homeodomain-like_sf"/>
</dbReference>
<accession>A0A231H3C5</accession>
<evidence type="ECO:0000256" key="2">
    <source>
        <dbReference type="ARBA" id="ARBA00023125"/>
    </source>
</evidence>
<dbReference type="PROSITE" id="PS50977">
    <property type="entry name" value="HTH_TETR_2"/>
    <property type="match status" value="1"/>
</dbReference>
<dbReference type="PANTHER" id="PTHR47506:SF3">
    <property type="entry name" value="HTH-TYPE TRANSCRIPTIONAL REGULATOR LMRA"/>
    <property type="match status" value="1"/>
</dbReference>
<dbReference type="Pfam" id="PF21993">
    <property type="entry name" value="TetR_C_13_2"/>
    <property type="match status" value="1"/>
</dbReference>
<dbReference type="InterPro" id="IPR001647">
    <property type="entry name" value="HTH_TetR"/>
</dbReference>
<dbReference type="EMBL" id="NGAF01000009">
    <property type="protein sequence ID" value="OXR43383.1"/>
    <property type="molecule type" value="Genomic_DNA"/>
</dbReference>
<organism evidence="6 7">
    <name type="scientific">Nocardia cerradoensis</name>
    <dbReference type="NCBI Taxonomy" id="85688"/>
    <lineage>
        <taxon>Bacteria</taxon>
        <taxon>Bacillati</taxon>
        <taxon>Actinomycetota</taxon>
        <taxon>Actinomycetes</taxon>
        <taxon>Mycobacteriales</taxon>
        <taxon>Nocardiaceae</taxon>
        <taxon>Nocardia</taxon>
    </lineage>
</organism>
<keyword evidence="3" id="KW-0804">Transcription</keyword>
<feature type="DNA-binding region" description="H-T-H motif" evidence="4">
    <location>
        <begin position="29"/>
        <end position="48"/>
    </location>
</feature>
<evidence type="ECO:0000256" key="4">
    <source>
        <dbReference type="PROSITE-ProRule" id="PRU00335"/>
    </source>
</evidence>
<reference evidence="6 7" key="1">
    <citation type="submission" date="2017-07" db="EMBL/GenBank/DDBJ databases">
        <title>First draft Genome Sequence of Nocardia cerradoensis isolated from human infection.</title>
        <authorList>
            <person name="Carrasco G."/>
        </authorList>
    </citation>
    <scope>NUCLEOTIDE SEQUENCE [LARGE SCALE GENOMIC DNA]</scope>
    <source>
        <strain evidence="6 7">CNM20130759</strain>
    </source>
</reference>
<evidence type="ECO:0000256" key="1">
    <source>
        <dbReference type="ARBA" id="ARBA00023015"/>
    </source>
</evidence>
<name>A0A231H3C5_9NOCA</name>
<gene>
    <name evidence="6" type="ORF">B7C42_04250</name>
</gene>
<dbReference type="SUPFAM" id="SSF48498">
    <property type="entry name" value="Tetracyclin repressor-like, C-terminal domain"/>
    <property type="match status" value="1"/>
</dbReference>
<evidence type="ECO:0000259" key="5">
    <source>
        <dbReference type="PROSITE" id="PS50977"/>
    </source>
</evidence>
<dbReference type="InterPro" id="IPR036271">
    <property type="entry name" value="Tet_transcr_reg_TetR-rel_C_sf"/>
</dbReference>
<dbReference type="RefSeq" id="WP_094026284.1">
    <property type="nucleotide sequence ID" value="NZ_NGAF01000009.1"/>
</dbReference>
<evidence type="ECO:0000313" key="7">
    <source>
        <dbReference type="Proteomes" id="UP000215506"/>
    </source>
</evidence>
<dbReference type="InterPro" id="IPR054156">
    <property type="entry name" value="YxaF_TetR_C"/>
</dbReference>
<dbReference type="PANTHER" id="PTHR47506">
    <property type="entry name" value="TRANSCRIPTIONAL REGULATORY PROTEIN"/>
    <property type="match status" value="1"/>
</dbReference>
<dbReference type="Pfam" id="PF00440">
    <property type="entry name" value="TetR_N"/>
    <property type="match status" value="1"/>
</dbReference>
<comment type="caution">
    <text evidence="6">The sequence shown here is derived from an EMBL/GenBank/DDBJ whole genome shotgun (WGS) entry which is preliminary data.</text>
</comment>
<dbReference type="Gene3D" id="1.10.357.10">
    <property type="entry name" value="Tetracycline Repressor, domain 2"/>
    <property type="match status" value="1"/>
</dbReference>
<sequence length="207" mass="22127">MSGTPDDSRAKLVAGAAEMIRRRGLAATSVRDLAKFADAPLGSTYYYFPGGKAELATEAVALAGDRTAATLARELRKGSVEGLHSFLRRWRKNLLDSDFRAGCPVLAVSVEDVPDAEGRPREAAAAAFARWTDLLARSLREDGAEQAEAERTATLIIAALEGSLAMCRAERSTTALDRIDDQLESLLKAAIPAPGTIPPSRTRSTRS</sequence>
<keyword evidence="7" id="KW-1185">Reference proteome</keyword>
<proteinExistence type="predicted"/>
<dbReference type="AlphaFoldDB" id="A0A231H3C5"/>
<keyword evidence="2 4" id="KW-0238">DNA-binding</keyword>
<feature type="domain" description="HTH tetR-type" evidence="5">
    <location>
        <begin position="6"/>
        <end position="66"/>
    </location>
</feature>
<evidence type="ECO:0000256" key="3">
    <source>
        <dbReference type="ARBA" id="ARBA00023163"/>
    </source>
</evidence>